<dbReference type="AlphaFoldDB" id="A0A9Q8PKJ2"/>
<dbReference type="RefSeq" id="XP_047768473.1">
    <property type="nucleotide sequence ID" value="XM_047912319.1"/>
</dbReference>
<dbReference type="KEGG" id="ffu:CLAFUR5_13171"/>
<dbReference type="OMA" id="THYEARI"/>
<protein>
    <submittedName>
        <fullName evidence="1">Uncharacterized protein</fullName>
    </submittedName>
</protein>
<sequence>MPTPRTAFISGPLDVSHAYFTAHYTPLISSAIERGDSFVLGPVSGIDTLALEYLLSHNLSTGRIKIYMASWEIASRPSFVKEIRENLGKEGVVVAKTKEGGDVTTTQGRDAAMTRGSEYDILRFRTEGECKRGYGVRWRARVSNTERNWRRRRRRRDGNDNDDEGDVVYVRHLSSEEVNERRGREGDGVPECDGMCWGHRDVVEERDVLGVEEVWGFGNDGVRMS</sequence>
<name>A0A9Q8PKJ2_PASFU</name>
<dbReference type="EMBL" id="CP090173">
    <property type="protein sequence ID" value="UJO24107.1"/>
    <property type="molecule type" value="Genomic_DNA"/>
</dbReference>
<dbReference type="OrthoDB" id="5422905at2759"/>
<accession>A0A9Q8PKJ2</accession>
<dbReference type="GeneID" id="71993049"/>
<keyword evidence="2" id="KW-1185">Reference proteome</keyword>
<reference evidence="1" key="2">
    <citation type="journal article" date="2022" name="Microb. Genom.">
        <title>A chromosome-scale genome assembly of the tomato pathogen Cladosporium fulvum reveals a compartmentalized genome architecture and the presence of a dispensable chromosome.</title>
        <authorList>
            <person name="Zaccaron A.Z."/>
            <person name="Chen L.H."/>
            <person name="Samaras A."/>
            <person name="Stergiopoulos I."/>
        </authorList>
    </citation>
    <scope>NUCLEOTIDE SEQUENCE</scope>
    <source>
        <strain evidence="1">Race5_Kim</strain>
    </source>
</reference>
<dbReference type="Proteomes" id="UP000756132">
    <property type="component" value="Chromosome 11"/>
</dbReference>
<proteinExistence type="predicted"/>
<evidence type="ECO:0000313" key="2">
    <source>
        <dbReference type="Proteomes" id="UP000756132"/>
    </source>
</evidence>
<reference evidence="1" key="1">
    <citation type="submission" date="2021-12" db="EMBL/GenBank/DDBJ databases">
        <authorList>
            <person name="Zaccaron A."/>
            <person name="Stergiopoulos I."/>
        </authorList>
    </citation>
    <scope>NUCLEOTIDE SEQUENCE</scope>
    <source>
        <strain evidence="1">Race5_Kim</strain>
    </source>
</reference>
<organism evidence="1 2">
    <name type="scientific">Passalora fulva</name>
    <name type="common">Tomato leaf mold</name>
    <name type="synonym">Cladosporium fulvum</name>
    <dbReference type="NCBI Taxonomy" id="5499"/>
    <lineage>
        <taxon>Eukaryota</taxon>
        <taxon>Fungi</taxon>
        <taxon>Dikarya</taxon>
        <taxon>Ascomycota</taxon>
        <taxon>Pezizomycotina</taxon>
        <taxon>Dothideomycetes</taxon>
        <taxon>Dothideomycetidae</taxon>
        <taxon>Mycosphaerellales</taxon>
        <taxon>Mycosphaerellaceae</taxon>
        <taxon>Fulvia</taxon>
    </lineage>
</organism>
<gene>
    <name evidence="1" type="ORF">CLAFUR5_13171</name>
</gene>
<evidence type="ECO:0000313" key="1">
    <source>
        <dbReference type="EMBL" id="UJO24107.1"/>
    </source>
</evidence>